<reference evidence="1" key="1">
    <citation type="journal article" date="2015" name="Nature">
        <title>Complex archaea that bridge the gap between prokaryotes and eukaryotes.</title>
        <authorList>
            <person name="Spang A."/>
            <person name="Saw J.H."/>
            <person name="Jorgensen S.L."/>
            <person name="Zaremba-Niedzwiedzka K."/>
            <person name="Martijn J."/>
            <person name="Lind A.E."/>
            <person name="van Eijk R."/>
            <person name="Schleper C."/>
            <person name="Guy L."/>
            <person name="Ettema T.J."/>
        </authorList>
    </citation>
    <scope>NUCLEOTIDE SEQUENCE</scope>
</reference>
<dbReference type="EMBL" id="LAZR01003539">
    <property type="protein sequence ID" value="KKN17269.1"/>
    <property type="molecule type" value="Genomic_DNA"/>
</dbReference>
<dbReference type="InterPro" id="IPR027417">
    <property type="entry name" value="P-loop_NTPase"/>
</dbReference>
<proteinExistence type="predicted"/>
<comment type="caution">
    <text evidence="1">The sequence shown here is derived from an EMBL/GenBank/DDBJ whole genome shotgun (WGS) entry which is preliminary data.</text>
</comment>
<dbReference type="AlphaFoldDB" id="A0A0F9NH58"/>
<evidence type="ECO:0000313" key="1">
    <source>
        <dbReference type="EMBL" id="KKN17269.1"/>
    </source>
</evidence>
<organism evidence="1">
    <name type="scientific">marine sediment metagenome</name>
    <dbReference type="NCBI Taxonomy" id="412755"/>
    <lineage>
        <taxon>unclassified sequences</taxon>
        <taxon>metagenomes</taxon>
        <taxon>ecological metagenomes</taxon>
    </lineage>
</organism>
<gene>
    <name evidence="1" type="ORF">LCGC14_0967480</name>
</gene>
<evidence type="ECO:0008006" key="2">
    <source>
        <dbReference type="Google" id="ProtNLM"/>
    </source>
</evidence>
<name>A0A0F9NH58_9ZZZZ</name>
<protein>
    <recommendedName>
        <fullName evidence="2">Terminase large subunit gp17-like C-terminal domain-containing protein</fullName>
    </recommendedName>
</protein>
<sequence length="532" mass="61304">MVAASQSKLDPEFEKNLRDPYWRLNNLYWIIDEQSNRVKFKMRYAQQKFWDEMWFWNELLKSRQHGFSTLIDLIGLDLCLFNDNIEAGIIAHTKEAVQHIFATKILYPYNNLPQAIKNRIPALKSNANELKWANNSWMRVAMSMRSSTLRFLHVSERGKICAKYPQKAEELKTGTMPALHEGSYFYDESTAEGGAGDFYEACIQSQADTAKSIREDIPLNKMQSRFHFFAWHDDPKNATDPRGITISDELRRYFAGLAADHGIELSENQRAWYALKRDGAQGLGRLIKREHPSYPAEAFEQAVEGAVFGIEMEKVRSTGRITFLPYQENEPVYTFWDLGIGHPTSVLFAQFIDQQVNIIDYHEEANRGIVYHCKVVKDKEYCYGTHYFPHDARKRDSVTATPLIDTIRELLNEKDVVLVDRCNAKGDSIQAGRMVFPHVFFEAKKTARLQKCLSFYRYKWDDNAGRFNDLPEDDWSADGADAFQCMATAWVELMIGGKRLGRTVSAIGNIPIKQSSYDNNMLTRGLGKRRTE</sequence>
<dbReference type="Gene3D" id="3.30.420.280">
    <property type="match status" value="1"/>
</dbReference>
<dbReference type="Gene3D" id="3.40.50.300">
    <property type="entry name" value="P-loop containing nucleotide triphosphate hydrolases"/>
    <property type="match status" value="1"/>
</dbReference>
<accession>A0A0F9NH58</accession>